<dbReference type="PANTHER" id="PTHR47764">
    <property type="entry name" value="UBIQUITIN-LIKE-SPECIFIC PROTEASE 2B-RELATED"/>
    <property type="match status" value="1"/>
</dbReference>
<proteinExistence type="predicted"/>
<organism evidence="2 3">
    <name type="scientific">Ceratopteris richardii</name>
    <name type="common">Triangle waterfern</name>
    <dbReference type="NCBI Taxonomy" id="49495"/>
    <lineage>
        <taxon>Eukaryota</taxon>
        <taxon>Viridiplantae</taxon>
        <taxon>Streptophyta</taxon>
        <taxon>Embryophyta</taxon>
        <taxon>Tracheophyta</taxon>
        <taxon>Polypodiopsida</taxon>
        <taxon>Polypodiidae</taxon>
        <taxon>Polypodiales</taxon>
        <taxon>Pteridineae</taxon>
        <taxon>Pteridaceae</taxon>
        <taxon>Parkerioideae</taxon>
        <taxon>Ceratopteris</taxon>
    </lineage>
</organism>
<evidence type="ECO:0000313" key="2">
    <source>
        <dbReference type="EMBL" id="KAH7331144.1"/>
    </source>
</evidence>
<reference evidence="2" key="1">
    <citation type="submission" date="2021-08" db="EMBL/GenBank/DDBJ databases">
        <title>WGS assembly of Ceratopteris richardii.</title>
        <authorList>
            <person name="Marchant D.B."/>
            <person name="Chen G."/>
            <person name="Jenkins J."/>
            <person name="Shu S."/>
            <person name="Leebens-Mack J."/>
            <person name="Grimwood J."/>
            <person name="Schmutz J."/>
            <person name="Soltis P."/>
            <person name="Soltis D."/>
            <person name="Chen Z.-H."/>
        </authorList>
    </citation>
    <scope>NUCLEOTIDE SEQUENCE</scope>
    <source>
        <strain evidence="2">Whitten #5841</strain>
        <tissue evidence="2">Leaf</tissue>
    </source>
</reference>
<dbReference type="PANTHER" id="PTHR47764:SF2">
    <property type="entry name" value="UBIQUITIN-LIKE PROTEASE FAMILY PROFILE DOMAIN-CONTAINING PROTEIN"/>
    <property type="match status" value="1"/>
</dbReference>
<protein>
    <submittedName>
        <fullName evidence="2">Uncharacterized protein</fullName>
    </submittedName>
</protein>
<gene>
    <name evidence="2" type="ORF">KP509_20G017000</name>
</gene>
<evidence type="ECO:0000313" key="3">
    <source>
        <dbReference type="Proteomes" id="UP000825935"/>
    </source>
</evidence>
<dbReference type="AlphaFoldDB" id="A0A8T2SGR2"/>
<feature type="compositionally biased region" description="Acidic residues" evidence="1">
    <location>
        <begin position="111"/>
        <end position="120"/>
    </location>
</feature>
<dbReference type="Proteomes" id="UP000825935">
    <property type="component" value="Chromosome 20"/>
</dbReference>
<feature type="region of interest" description="Disordered" evidence="1">
    <location>
        <begin position="104"/>
        <end position="128"/>
    </location>
</feature>
<accession>A0A8T2SGR2</accession>
<name>A0A8T2SGR2_CERRI</name>
<evidence type="ECO:0000256" key="1">
    <source>
        <dbReference type="SAM" id="MobiDB-lite"/>
    </source>
</evidence>
<dbReference type="OrthoDB" id="442460at2759"/>
<keyword evidence="3" id="KW-1185">Reference proteome</keyword>
<dbReference type="Gene3D" id="1.10.418.20">
    <property type="match status" value="1"/>
</dbReference>
<comment type="caution">
    <text evidence="2">The sequence shown here is derived from an EMBL/GenBank/DDBJ whole genome shotgun (WGS) entry which is preliminary data.</text>
</comment>
<dbReference type="EMBL" id="CM035425">
    <property type="protein sequence ID" value="KAH7331144.1"/>
    <property type="molecule type" value="Genomic_DNA"/>
</dbReference>
<sequence>MAASVATRSSFIIHSKNPQLKWIVQGYYSLKMKQNASAGSTAVFDFDEGDAEPYYVKKNRFFGFFSKGKNCSEISEENAKSTCKDQAQSLMNERNMAAKQSITYQSPSFSDDIETDDSDSESNQARRQLDIRFRDMHGDSSPGLLMDENVMIDGAREVIIQGEELYFSNKKYIGPEFIFTADAVQLRTKAFRAIKWPLLCINSFGFGCDQTGQPWMEINLSKNGVEWFLQHLGCLDSCSDTVYSRISDDYSCYEQQITSLSDVYKTIWRPWKEIAQDNYKDSIFIQRERTRDILCDWCDLVYPTEDDLDAVTVTKHDYLLLEPDQFLSDTIIDFYIKRALI</sequence>